<dbReference type="InterPro" id="IPR000847">
    <property type="entry name" value="LysR_HTH_N"/>
</dbReference>
<evidence type="ECO:0000256" key="4">
    <source>
        <dbReference type="ARBA" id="ARBA00023163"/>
    </source>
</evidence>
<keyword evidence="2" id="KW-0805">Transcription regulation</keyword>
<evidence type="ECO:0000259" key="5">
    <source>
        <dbReference type="PROSITE" id="PS50931"/>
    </source>
</evidence>
<name>A0ABV2TH93_9RHOO</name>
<dbReference type="PROSITE" id="PS50931">
    <property type="entry name" value="HTH_LYSR"/>
    <property type="match status" value="1"/>
</dbReference>
<dbReference type="Gene3D" id="1.10.10.10">
    <property type="entry name" value="Winged helix-like DNA-binding domain superfamily/Winged helix DNA-binding domain"/>
    <property type="match status" value="1"/>
</dbReference>
<keyword evidence="7" id="KW-1185">Reference proteome</keyword>
<dbReference type="Proteomes" id="UP001549691">
    <property type="component" value="Unassembled WGS sequence"/>
</dbReference>
<accession>A0ABV2TH93</accession>
<dbReference type="PANTHER" id="PTHR30346">
    <property type="entry name" value="TRANSCRIPTIONAL DUAL REGULATOR HCAR-RELATED"/>
    <property type="match status" value="1"/>
</dbReference>
<keyword evidence="4" id="KW-0804">Transcription</keyword>
<evidence type="ECO:0000313" key="6">
    <source>
        <dbReference type="EMBL" id="MET7013299.1"/>
    </source>
</evidence>
<protein>
    <submittedName>
        <fullName evidence="6">LysR substrate-binding domain-containing protein</fullName>
    </submittedName>
</protein>
<dbReference type="InterPro" id="IPR036388">
    <property type="entry name" value="WH-like_DNA-bd_sf"/>
</dbReference>
<evidence type="ECO:0000256" key="2">
    <source>
        <dbReference type="ARBA" id="ARBA00023015"/>
    </source>
</evidence>
<sequence>MELRHLRYFLAVAEELHFTRAAARLHIGQPPLSQQIQALEAELGVALFIRTKRSVQLTEAGQHLLVRAREILGASADVADELQRIARGGAGELRIGFTSSGLLIPDIRNLLRHYRAAFPAVSLRLSEMTTHVQFAALQRGELDIGFVRFNESAAPDGIRMQILRQDRLCLVLPEDHRLAGRSDVSLAECQDEAFICYPASIGASVVEYLRRLCAKAGFAPRVAQEAQEALTQIGLVAAGMGIAVLPAPLAVVQISGVRFVPLRDEGAHLIMALATRQKEDSPRVQGFVAAWAELVEAP</sequence>
<dbReference type="PANTHER" id="PTHR30346:SF17">
    <property type="entry name" value="LYSR FAMILY TRANSCRIPTIONAL REGULATOR"/>
    <property type="match status" value="1"/>
</dbReference>
<dbReference type="RefSeq" id="WP_354599763.1">
    <property type="nucleotide sequence ID" value="NZ_JBEWZI010000003.1"/>
</dbReference>
<feature type="domain" description="HTH lysR-type" evidence="5">
    <location>
        <begin position="1"/>
        <end position="58"/>
    </location>
</feature>
<reference evidence="6 7" key="1">
    <citation type="submission" date="2024-07" db="EMBL/GenBank/DDBJ databases">
        <title>Uliginosibacterium flavum JJ3220;KACC:17644.</title>
        <authorList>
            <person name="Kim M.K."/>
        </authorList>
    </citation>
    <scope>NUCLEOTIDE SEQUENCE [LARGE SCALE GENOMIC DNA]</scope>
    <source>
        <strain evidence="6 7">KACC:17644</strain>
    </source>
</reference>
<keyword evidence="3" id="KW-0238">DNA-binding</keyword>
<comment type="caution">
    <text evidence="6">The sequence shown here is derived from an EMBL/GenBank/DDBJ whole genome shotgun (WGS) entry which is preliminary data.</text>
</comment>
<evidence type="ECO:0000313" key="7">
    <source>
        <dbReference type="Proteomes" id="UP001549691"/>
    </source>
</evidence>
<dbReference type="CDD" id="cd08414">
    <property type="entry name" value="PBP2_LTTR_aromatics_like"/>
    <property type="match status" value="1"/>
</dbReference>
<dbReference type="Pfam" id="PF03466">
    <property type="entry name" value="LysR_substrate"/>
    <property type="match status" value="1"/>
</dbReference>
<dbReference type="EMBL" id="JBEWZI010000003">
    <property type="protein sequence ID" value="MET7013299.1"/>
    <property type="molecule type" value="Genomic_DNA"/>
</dbReference>
<dbReference type="SUPFAM" id="SSF53850">
    <property type="entry name" value="Periplasmic binding protein-like II"/>
    <property type="match status" value="1"/>
</dbReference>
<comment type="similarity">
    <text evidence="1">Belongs to the LysR transcriptional regulatory family.</text>
</comment>
<organism evidence="6 7">
    <name type="scientific">Uliginosibacterium flavum</name>
    <dbReference type="NCBI Taxonomy" id="1396831"/>
    <lineage>
        <taxon>Bacteria</taxon>
        <taxon>Pseudomonadati</taxon>
        <taxon>Pseudomonadota</taxon>
        <taxon>Betaproteobacteria</taxon>
        <taxon>Rhodocyclales</taxon>
        <taxon>Zoogloeaceae</taxon>
        <taxon>Uliginosibacterium</taxon>
    </lineage>
</organism>
<evidence type="ECO:0000256" key="1">
    <source>
        <dbReference type="ARBA" id="ARBA00009437"/>
    </source>
</evidence>
<dbReference type="InterPro" id="IPR005119">
    <property type="entry name" value="LysR_subst-bd"/>
</dbReference>
<proteinExistence type="inferred from homology"/>
<dbReference type="PRINTS" id="PR00039">
    <property type="entry name" value="HTHLYSR"/>
</dbReference>
<dbReference type="Pfam" id="PF00126">
    <property type="entry name" value="HTH_1"/>
    <property type="match status" value="1"/>
</dbReference>
<dbReference type="InterPro" id="IPR036390">
    <property type="entry name" value="WH_DNA-bd_sf"/>
</dbReference>
<dbReference type="SUPFAM" id="SSF46785">
    <property type="entry name" value="Winged helix' DNA-binding domain"/>
    <property type="match status" value="1"/>
</dbReference>
<evidence type="ECO:0000256" key="3">
    <source>
        <dbReference type="ARBA" id="ARBA00023125"/>
    </source>
</evidence>
<dbReference type="Gene3D" id="3.40.190.10">
    <property type="entry name" value="Periplasmic binding protein-like II"/>
    <property type="match status" value="2"/>
</dbReference>
<gene>
    <name evidence="6" type="ORF">ABXR19_03795</name>
</gene>